<dbReference type="Proteomes" id="UP000728032">
    <property type="component" value="Unassembled WGS sequence"/>
</dbReference>
<dbReference type="PANTHER" id="PTHR43157">
    <property type="entry name" value="PHOSPHATIDYLINOSITOL-GLYCAN BIOSYNTHESIS CLASS F PROTEIN-RELATED"/>
    <property type="match status" value="1"/>
</dbReference>
<protein>
    <recommendedName>
        <fullName evidence="4">Short-chain dehydrogenase</fullName>
    </recommendedName>
</protein>
<reference evidence="2" key="1">
    <citation type="submission" date="2020-11" db="EMBL/GenBank/DDBJ databases">
        <authorList>
            <person name="Tran Van P."/>
        </authorList>
    </citation>
    <scope>NUCLEOTIDE SEQUENCE</scope>
</reference>
<gene>
    <name evidence="2" type="ORF">ONB1V03_LOCUS7767</name>
</gene>
<name>A0A7R9QM17_9ACAR</name>
<dbReference type="PANTHER" id="PTHR43157:SF31">
    <property type="entry name" value="PHOSPHATIDYLINOSITOL-GLYCAN BIOSYNTHESIS CLASS F PROTEIN"/>
    <property type="match status" value="1"/>
</dbReference>
<dbReference type="PRINTS" id="PR00081">
    <property type="entry name" value="GDHRDH"/>
</dbReference>
<dbReference type="InterPro" id="IPR036291">
    <property type="entry name" value="NAD(P)-bd_dom_sf"/>
</dbReference>
<keyword evidence="1" id="KW-0560">Oxidoreductase</keyword>
<organism evidence="2">
    <name type="scientific">Oppiella nova</name>
    <dbReference type="NCBI Taxonomy" id="334625"/>
    <lineage>
        <taxon>Eukaryota</taxon>
        <taxon>Metazoa</taxon>
        <taxon>Ecdysozoa</taxon>
        <taxon>Arthropoda</taxon>
        <taxon>Chelicerata</taxon>
        <taxon>Arachnida</taxon>
        <taxon>Acari</taxon>
        <taxon>Acariformes</taxon>
        <taxon>Sarcoptiformes</taxon>
        <taxon>Oribatida</taxon>
        <taxon>Brachypylina</taxon>
        <taxon>Oppioidea</taxon>
        <taxon>Oppiidae</taxon>
        <taxon>Oppiella</taxon>
    </lineage>
</organism>
<dbReference type="Gene3D" id="3.40.50.720">
    <property type="entry name" value="NAD(P)-binding Rossmann-like Domain"/>
    <property type="match status" value="2"/>
</dbReference>
<dbReference type="SUPFAM" id="SSF51735">
    <property type="entry name" value="NAD(P)-binding Rossmann-fold domains"/>
    <property type="match status" value="2"/>
</dbReference>
<dbReference type="EMBL" id="CAJPVJ010004086">
    <property type="protein sequence ID" value="CAG2168276.1"/>
    <property type="molecule type" value="Genomic_DNA"/>
</dbReference>
<dbReference type="InterPro" id="IPR002347">
    <property type="entry name" value="SDR_fam"/>
</dbReference>
<accession>A0A7R9QM17</accession>
<dbReference type="GO" id="GO:0016491">
    <property type="term" value="F:oxidoreductase activity"/>
    <property type="evidence" value="ECO:0007669"/>
    <property type="project" value="UniProtKB-KW"/>
</dbReference>
<evidence type="ECO:0000256" key="1">
    <source>
        <dbReference type="ARBA" id="ARBA00023002"/>
    </source>
</evidence>
<dbReference type="AlphaFoldDB" id="A0A7R9QM17"/>
<dbReference type="OrthoDB" id="7788616at2759"/>
<evidence type="ECO:0000313" key="3">
    <source>
        <dbReference type="Proteomes" id="UP000728032"/>
    </source>
</evidence>
<evidence type="ECO:0000313" key="2">
    <source>
        <dbReference type="EMBL" id="CAD7650351.1"/>
    </source>
</evidence>
<keyword evidence="3" id="KW-1185">Reference proteome</keyword>
<proteinExistence type="predicted"/>
<sequence>MNLAIIIDLAKNLLGLRNKYSGNTRLDGQVVVITGANRGIGKETAYQLSLRGAKIIIGCRDELRAENAIKEIVSLNPNANIIHIKLDLSSLQSIRAFVQQIYENETKIDLLINNAAIASDIEGKTEDGFELIFGTSHLGHYLLTLQLLPLLRKAPKARVINVSSLAYASGRIHFENINLRNGAFNMMAANSQSKLATLAKRLGANTTINAYSLHPGLVDTEWYRHIESPVVKFIAKNVTKMFAMSVERGTQTTLYCALEESLDSESGFYYDNCLLVDNMYANATDDKSAELLWQLSADLSNRRLDGQVVIITGANTGIGKETAYQLTLRGAKVIIGCRDELRAENAIKEIVFRNPNANIIHIKLDLSSLQSIRAFVQQIYENETKIDILVNNA</sequence>
<feature type="non-terminal residue" evidence="2">
    <location>
        <position position="393"/>
    </location>
</feature>
<evidence type="ECO:0008006" key="4">
    <source>
        <dbReference type="Google" id="ProtNLM"/>
    </source>
</evidence>
<dbReference type="EMBL" id="OC918911">
    <property type="protein sequence ID" value="CAD7650351.1"/>
    <property type="molecule type" value="Genomic_DNA"/>
</dbReference>
<dbReference type="Pfam" id="PF00106">
    <property type="entry name" value="adh_short"/>
    <property type="match status" value="2"/>
</dbReference>